<comment type="caution">
    <text evidence="2">The sequence shown here is derived from an EMBL/GenBank/DDBJ whole genome shotgun (WGS) entry which is preliminary data.</text>
</comment>
<protein>
    <recommendedName>
        <fullName evidence="4">Peptidase aspartic putative domain-containing protein</fullName>
    </recommendedName>
</protein>
<reference evidence="2" key="1">
    <citation type="journal article" date="2023" name="Insect Mol. Biol.">
        <title>Genome sequencing provides insights into the evolution of gene families encoding plant cell wall-degrading enzymes in longhorned beetles.</title>
        <authorList>
            <person name="Shin N.R."/>
            <person name="Okamura Y."/>
            <person name="Kirsch R."/>
            <person name="Pauchet Y."/>
        </authorList>
    </citation>
    <scope>NUCLEOTIDE SEQUENCE</scope>
    <source>
        <strain evidence="2">MMC_N1</strain>
    </source>
</reference>
<sequence>MEDLTRLTNRRRGIISRVRNLLELAKKAESEPNEIQRFHIAFQSLDELVTAFDSFHFDILSITTDENELINLDKIQSEFDDMHYSIKLIYRSCKRHEDAQSVVSEQPSVRSGGKNRECDSEASINNDDKKSDTKQGDSGPNPNESESVNRGVIKSRNIKLPPIEIPKFDGQVKNWPAFYDLFKSLIHNNRDLSNVERYQYLVSSLSKEVLASVKTLPILDQNYNIFFDTLIARYENKRVLLNTYWQSIFNASRANNDALSLRNLLDVFSENLAALDQYKIDMWDFTKFNLLLQKVDAATNKRFEVSFSDFDVPTFDDLWSFLEKQCRALENSALTSGHATSSKNQVTMKKKESVAVMTHIVPERQVVMLATAMVSVKDSQGRYKKYRALLDSASQASFISNSAAKALGITRSPSCIPIQGLNSMTSSSGLGTVVCCIRPHSDVNPTFEVEMLVVASVCEKVPPTRVCVQSLKHIKNIPLADPQCGDPGKIDILLGADIFGHVLKPGLITGEGGEPSAVNTVFGWVLMGKVDSSGGTSVSTFFTSIDVSLDQMVKQFWELEQVPKSVSISSDDAMCEQMFQKTHSRDSDGRYVVCLPFCEDSPLLGESRDQAMRRFTSLESRLVKNPDLYKSYSAFMKDYEDSGHMCKVSEVEKTDEQMYRQFLVADKHRNYQRILWRFSNSEPIQEYNLCTVTYGMKPSPFLAIRCLLQLAEDEGRNYPLATKVVRSDIYVDDIVSGADSVERGYEVQAQLINLFSKGGLELRKWASSHKELLSSIPIDHQQPYTFDSGDSTSLKVLGLQWCPTTDCFLFKVVTPYLVWHKYKLRLAFLTVLSLSCVHYLGNKQPGQ</sequence>
<feature type="compositionally biased region" description="Polar residues" evidence="1">
    <location>
        <begin position="136"/>
        <end position="148"/>
    </location>
</feature>
<organism evidence="2 3">
    <name type="scientific">Molorchus minor</name>
    <dbReference type="NCBI Taxonomy" id="1323400"/>
    <lineage>
        <taxon>Eukaryota</taxon>
        <taxon>Metazoa</taxon>
        <taxon>Ecdysozoa</taxon>
        <taxon>Arthropoda</taxon>
        <taxon>Hexapoda</taxon>
        <taxon>Insecta</taxon>
        <taxon>Pterygota</taxon>
        <taxon>Neoptera</taxon>
        <taxon>Endopterygota</taxon>
        <taxon>Coleoptera</taxon>
        <taxon>Polyphaga</taxon>
        <taxon>Cucujiformia</taxon>
        <taxon>Chrysomeloidea</taxon>
        <taxon>Cerambycidae</taxon>
        <taxon>Lamiinae</taxon>
        <taxon>Monochamini</taxon>
        <taxon>Molorchus</taxon>
    </lineage>
</organism>
<feature type="compositionally biased region" description="Basic and acidic residues" evidence="1">
    <location>
        <begin position="126"/>
        <end position="135"/>
    </location>
</feature>
<evidence type="ECO:0000313" key="2">
    <source>
        <dbReference type="EMBL" id="KAJ8947181.1"/>
    </source>
</evidence>
<evidence type="ECO:0000256" key="1">
    <source>
        <dbReference type="SAM" id="MobiDB-lite"/>
    </source>
</evidence>
<accession>A0ABQ9IPW7</accession>
<proteinExistence type="predicted"/>
<dbReference type="CDD" id="cd00303">
    <property type="entry name" value="retropepsin_like"/>
    <property type="match status" value="1"/>
</dbReference>
<gene>
    <name evidence="2" type="ORF">NQ317_019605</name>
</gene>
<dbReference type="EMBL" id="JAPWTJ010004224">
    <property type="protein sequence ID" value="KAJ8947181.1"/>
    <property type="molecule type" value="Genomic_DNA"/>
</dbReference>
<dbReference type="SUPFAM" id="SSF56672">
    <property type="entry name" value="DNA/RNA polymerases"/>
    <property type="match status" value="1"/>
</dbReference>
<feature type="region of interest" description="Disordered" evidence="1">
    <location>
        <begin position="100"/>
        <end position="151"/>
    </location>
</feature>
<dbReference type="InterPro" id="IPR005312">
    <property type="entry name" value="DUF1759"/>
</dbReference>
<dbReference type="Pfam" id="PF03564">
    <property type="entry name" value="DUF1759"/>
    <property type="match status" value="1"/>
</dbReference>
<dbReference type="Proteomes" id="UP001162164">
    <property type="component" value="Unassembled WGS sequence"/>
</dbReference>
<evidence type="ECO:0008006" key="4">
    <source>
        <dbReference type="Google" id="ProtNLM"/>
    </source>
</evidence>
<evidence type="ECO:0000313" key="3">
    <source>
        <dbReference type="Proteomes" id="UP001162164"/>
    </source>
</evidence>
<dbReference type="InterPro" id="IPR043502">
    <property type="entry name" value="DNA/RNA_pol_sf"/>
</dbReference>
<dbReference type="PANTHER" id="PTHR47331:SF5">
    <property type="entry name" value="RIBONUCLEASE H"/>
    <property type="match status" value="1"/>
</dbReference>
<name>A0ABQ9IPW7_9CUCU</name>
<keyword evidence="3" id="KW-1185">Reference proteome</keyword>
<dbReference type="PANTHER" id="PTHR47331">
    <property type="entry name" value="PHD-TYPE DOMAIN-CONTAINING PROTEIN"/>
    <property type="match status" value="1"/>
</dbReference>